<evidence type="ECO:0000256" key="5">
    <source>
        <dbReference type="HAMAP-Rule" id="MF_00374"/>
    </source>
</evidence>
<dbReference type="Proteomes" id="UP000229972">
    <property type="component" value="Unassembled WGS sequence"/>
</dbReference>
<dbReference type="SUPFAM" id="SSF46561">
    <property type="entry name" value="Ribosomal protein L29 (L29p)"/>
    <property type="match status" value="1"/>
</dbReference>
<feature type="coiled-coil region" evidence="6">
    <location>
        <begin position="4"/>
        <end position="31"/>
    </location>
</feature>
<dbReference type="GO" id="GO:0005840">
    <property type="term" value="C:ribosome"/>
    <property type="evidence" value="ECO:0007669"/>
    <property type="project" value="UniProtKB-KW"/>
</dbReference>
<keyword evidence="2 5" id="KW-0689">Ribosomal protein</keyword>
<dbReference type="GO" id="GO:0006412">
    <property type="term" value="P:translation"/>
    <property type="evidence" value="ECO:0007669"/>
    <property type="project" value="UniProtKB-UniRule"/>
</dbReference>
<dbReference type="EMBL" id="PFAL01000017">
    <property type="protein sequence ID" value="PIR95524.1"/>
    <property type="molecule type" value="Genomic_DNA"/>
</dbReference>
<dbReference type="Pfam" id="PF00831">
    <property type="entry name" value="Ribosomal_L29"/>
    <property type="match status" value="1"/>
</dbReference>
<evidence type="ECO:0000256" key="4">
    <source>
        <dbReference type="ARBA" id="ARBA00035204"/>
    </source>
</evidence>
<name>A0A2H0V8T3_9BACT</name>
<dbReference type="AlphaFoldDB" id="A0A2H0V8T3"/>
<dbReference type="HAMAP" id="MF_00374">
    <property type="entry name" value="Ribosomal_uL29"/>
    <property type="match status" value="1"/>
</dbReference>
<keyword evidence="3 5" id="KW-0687">Ribonucleoprotein</keyword>
<evidence type="ECO:0000256" key="1">
    <source>
        <dbReference type="ARBA" id="ARBA00009254"/>
    </source>
</evidence>
<proteinExistence type="inferred from homology"/>
<gene>
    <name evidence="5 7" type="primary">rpmC</name>
    <name evidence="7" type="ORF">COT93_01820</name>
</gene>
<evidence type="ECO:0000313" key="8">
    <source>
        <dbReference type="Proteomes" id="UP000229972"/>
    </source>
</evidence>
<dbReference type="InterPro" id="IPR001854">
    <property type="entry name" value="Ribosomal_uL29"/>
</dbReference>
<dbReference type="Gene3D" id="1.10.287.310">
    <property type="match status" value="1"/>
</dbReference>
<dbReference type="NCBIfam" id="TIGR00012">
    <property type="entry name" value="L29"/>
    <property type="match status" value="1"/>
</dbReference>
<dbReference type="GO" id="GO:0003735">
    <property type="term" value="F:structural constituent of ribosome"/>
    <property type="evidence" value="ECO:0007669"/>
    <property type="project" value="InterPro"/>
</dbReference>
<evidence type="ECO:0000256" key="6">
    <source>
        <dbReference type="SAM" id="Coils"/>
    </source>
</evidence>
<comment type="similarity">
    <text evidence="1 5">Belongs to the universal ribosomal protein uL29 family.</text>
</comment>
<keyword evidence="6" id="KW-0175">Coiled coil</keyword>
<protein>
    <recommendedName>
        <fullName evidence="4 5">Large ribosomal subunit protein uL29</fullName>
    </recommendedName>
</protein>
<dbReference type="InterPro" id="IPR036049">
    <property type="entry name" value="Ribosomal_uL29_sf"/>
</dbReference>
<sequence length="61" mass="7376">MDFKELQTKEIKELQQLLAANREKLRELRFKNSNQQLKNVREIRSLRQTIAHLLTTLNKKK</sequence>
<organism evidence="7 8">
    <name type="scientific">Candidatus Falkowbacteria bacterium CG10_big_fil_rev_8_21_14_0_10_37_18</name>
    <dbReference type="NCBI Taxonomy" id="1974562"/>
    <lineage>
        <taxon>Bacteria</taxon>
        <taxon>Candidatus Falkowiibacteriota</taxon>
    </lineage>
</organism>
<evidence type="ECO:0000256" key="3">
    <source>
        <dbReference type="ARBA" id="ARBA00023274"/>
    </source>
</evidence>
<reference evidence="8" key="1">
    <citation type="submission" date="2017-09" db="EMBL/GenBank/DDBJ databases">
        <title>Depth-based differentiation of microbial function through sediment-hosted aquifers and enrichment of novel symbionts in the deep terrestrial subsurface.</title>
        <authorList>
            <person name="Probst A.J."/>
            <person name="Ladd B."/>
            <person name="Jarett J.K."/>
            <person name="Geller-Mcgrath D.E."/>
            <person name="Sieber C.M.K."/>
            <person name="Emerson J.B."/>
            <person name="Anantharaman K."/>
            <person name="Thomas B.C."/>
            <person name="Malmstrom R."/>
            <person name="Stieglmeier M."/>
            <person name="Klingl A."/>
            <person name="Woyke T."/>
            <person name="Ryan C.M."/>
            <person name="Banfield J.F."/>
        </authorList>
    </citation>
    <scope>NUCLEOTIDE SEQUENCE [LARGE SCALE GENOMIC DNA]</scope>
</reference>
<dbReference type="GO" id="GO:1990904">
    <property type="term" value="C:ribonucleoprotein complex"/>
    <property type="evidence" value="ECO:0007669"/>
    <property type="project" value="UniProtKB-KW"/>
</dbReference>
<comment type="caution">
    <text evidence="7">The sequence shown here is derived from an EMBL/GenBank/DDBJ whole genome shotgun (WGS) entry which is preliminary data.</text>
</comment>
<evidence type="ECO:0000256" key="2">
    <source>
        <dbReference type="ARBA" id="ARBA00022980"/>
    </source>
</evidence>
<accession>A0A2H0V8T3</accession>
<evidence type="ECO:0000313" key="7">
    <source>
        <dbReference type="EMBL" id="PIR95524.1"/>
    </source>
</evidence>